<keyword evidence="1" id="KW-0472">Membrane</keyword>
<name>A0A0K0ELD5_STRER</name>
<organism evidence="3">
    <name type="scientific">Strongyloides stercoralis</name>
    <name type="common">Threadworm</name>
    <dbReference type="NCBI Taxonomy" id="6248"/>
    <lineage>
        <taxon>Eukaryota</taxon>
        <taxon>Metazoa</taxon>
        <taxon>Ecdysozoa</taxon>
        <taxon>Nematoda</taxon>
        <taxon>Chromadorea</taxon>
        <taxon>Rhabditida</taxon>
        <taxon>Tylenchina</taxon>
        <taxon>Panagrolaimomorpha</taxon>
        <taxon>Strongyloidoidea</taxon>
        <taxon>Strongyloididae</taxon>
        <taxon>Strongyloides</taxon>
    </lineage>
</organism>
<keyword evidence="1" id="KW-1133">Transmembrane helix</keyword>
<feature type="transmembrane region" description="Helical" evidence="1">
    <location>
        <begin position="203"/>
        <end position="222"/>
    </location>
</feature>
<evidence type="ECO:0000313" key="2">
    <source>
        <dbReference type="Proteomes" id="UP000035681"/>
    </source>
</evidence>
<feature type="transmembrane region" description="Helical" evidence="1">
    <location>
        <begin position="130"/>
        <end position="158"/>
    </location>
</feature>
<keyword evidence="1" id="KW-0812">Transmembrane</keyword>
<accession>A0A0K0ELD5</accession>
<evidence type="ECO:0000313" key="4">
    <source>
        <dbReference type="WBParaSite" id="TCONS_00016044.p1"/>
    </source>
</evidence>
<dbReference type="AlphaFoldDB" id="A0A0K0ELD5"/>
<feature type="transmembrane region" description="Helical" evidence="1">
    <location>
        <begin position="170"/>
        <end position="191"/>
    </location>
</feature>
<protein>
    <submittedName>
        <fullName evidence="3 4">Uncharacterized protein</fullName>
    </submittedName>
</protein>
<dbReference type="Proteomes" id="UP000035681">
    <property type="component" value="Unplaced"/>
</dbReference>
<sequence>MRLEHNSNKNIPKNIPTTWINKNIKIFRKILYDNKGIKLICRWFKKRVDFRNRIKSNHLKLEPLCCLQSCLIREGCLTVAVIEGITIVTLFICLFFNYKNDELSIEFKKNEKNILNDWESFKNMNKSFFIFYKIFIIIFFLYNIISIIFLIILLIGLYTFSKRQLDYFTFFSYFTIIFTVIFYCVLIFVMIFNQKNHWNGKKIFFFFIILIKFILHLWSISVTKRCSQFFNMIQVFVEMAEKNYP</sequence>
<evidence type="ECO:0000256" key="1">
    <source>
        <dbReference type="SAM" id="Phobius"/>
    </source>
</evidence>
<dbReference type="WBParaSite" id="TCONS_00016044.p1">
    <property type="protein sequence ID" value="TCONS_00016044.p1"/>
    <property type="gene ID" value="XLOC_010634"/>
</dbReference>
<keyword evidence="2" id="KW-1185">Reference proteome</keyword>
<feature type="transmembrane region" description="Helical" evidence="1">
    <location>
        <begin position="77"/>
        <end position="98"/>
    </location>
</feature>
<dbReference type="WBParaSite" id="SSTP_0001027900.1">
    <property type="protein sequence ID" value="SSTP_0001027900.1"/>
    <property type="gene ID" value="SSTP_0001027900"/>
</dbReference>
<reference evidence="3" key="1">
    <citation type="submission" date="2015-08" db="UniProtKB">
        <authorList>
            <consortium name="WormBaseParasite"/>
        </authorList>
    </citation>
    <scope>IDENTIFICATION</scope>
</reference>
<proteinExistence type="predicted"/>
<evidence type="ECO:0000313" key="3">
    <source>
        <dbReference type="WBParaSite" id="SSTP_0001027900.1"/>
    </source>
</evidence>